<evidence type="ECO:0000313" key="1">
    <source>
        <dbReference type="EMBL" id="KAA1157339.1"/>
    </source>
</evidence>
<gene>
    <name evidence="1" type="ORF">EU508_16525</name>
</gene>
<dbReference type="AlphaFoldDB" id="A0AB73BCV6"/>
<reference evidence="1 2" key="1">
    <citation type="submission" date="2019-01" db="EMBL/GenBank/DDBJ databases">
        <title>Genome sequences of marine Pseudoalteromonas species.</title>
        <authorList>
            <person name="Boraston A.B."/>
            <person name="Hehemann J.-H."/>
            <person name="Vickers C.J."/>
            <person name="Salama-Alber O."/>
            <person name="Abe K."/>
            <person name="Hettle A.J."/>
        </authorList>
    </citation>
    <scope>NUCLEOTIDE SEQUENCE [LARGE SCALE GENOMIC DNA]</scope>
    <source>
        <strain evidence="1 2">PS42</strain>
    </source>
</reference>
<proteinExistence type="predicted"/>
<name>A0AB73BCV6_9GAMM</name>
<organism evidence="1 2">
    <name type="scientific">Pseudoalteromonas fuliginea</name>
    <dbReference type="NCBI Taxonomy" id="1872678"/>
    <lineage>
        <taxon>Bacteria</taxon>
        <taxon>Pseudomonadati</taxon>
        <taxon>Pseudomonadota</taxon>
        <taxon>Gammaproteobacteria</taxon>
        <taxon>Alteromonadales</taxon>
        <taxon>Pseudoalteromonadaceae</taxon>
        <taxon>Pseudoalteromonas</taxon>
    </lineage>
</organism>
<evidence type="ECO:0000313" key="2">
    <source>
        <dbReference type="Proteomes" id="UP000324162"/>
    </source>
</evidence>
<sequence length="87" mass="9568">MGDAFGLTNLHFDVGLISGEATPSDTVKYLANYYQYFMLSSRWRVLTADIGNASLYAECTYLKALIASLSCTSFPVSILITLRNTNS</sequence>
<dbReference type="Proteomes" id="UP000324162">
    <property type="component" value="Unassembled WGS sequence"/>
</dbReference>
<dbReference type="EMBL" id="SEUK01000054">
    <property type="protein sequence ID" value="KAA1157339.1"/>
    <property type="molecule type" value="Genomic_DNA"/>
</dbReference>
<accession>A0AB73BCV6</accession>
<comment type="caution">
    <text evidence="1">The sequence shown here is derived from an EMBL/GenBank/DDBJ whole genome shotgun (WGS) entry which is preliminary data.</text>
</comment>
<protein>
    <submittedName>
        <fullName evidence="1">Uncharacterized protein</fullName>
    </submittedName>
</protein>